<dbReference type="GO" id="GO:0005886">
    <property type="term" value="C:plasma membrane"/>
    <property type="evidence" value="ECO:0007669"/>
    <property type="project" value="UniProtKB-SubCell"/>
</dbReference>
<dbReference type="InterPro" id="IPR035906">
    <property type="entry name" value="MetI-like_sf"/>
</dbReference>
<dbReference type="PANTHER" id="PTHR30151">
    <property type="entry name" value="ALKANE SULFONATE ABC TRANSPORTER-RELATED, MEMBRANE SUBUNIT"/>
    <property type="match status" value="1"/>
</dbReference>
<feature type="domain" description="ABC transmembrane type-1" evidence="8">
    <location>
        <begin position="99"/>
        <end position="281"/>
    </location>
</feature>
<keyword evidence="6 7" id="KW-0472">Membrane</keyword>
<sequence>MSVLTAPSRAVRSRDDTRRALRADRSRAVLRTLGSASLNALITFVVVIALWQAVVSFTGISPYVAKGPVDVFQFLFVTEPGAAADDTAAAHRAMMQPLIAQTLSDAAIGFVVGMVIAILLGVAFSLSKTIEAGVMPLALLLRTIPLVSIAPVIILITGRGTPASVAVIGTIVVLFPALANVLFGLSRANPESLDLVKVYGGNRFVALLKVSIPGALPSLFAAARVSVPGAVTGALLAEWLSTGQGIGGMIQKFSASAKFDELWASVAVITLLTLLLYNLVQIIEDLVLARMGMVPTKQG</sequence>
<keyword evidence="4 7" id="KW-0812">Transmembrane</keyword>
<evidence type="ECO:0000256" key="3">
    <source>
        <dbReference type="ARBA" id="ARBA00022475"/>
    </source>
</evidence>
<dbReference type="AlphaFoldDB" id="A0A6I4NTS7"/>
<dbReference type="Gene3D" id="1.10.3720.10">
    <property type="entry name" value="MetI-like"/>
    <property type="match status" value="1"/>
</dbReference>
<dbReference type="InterPro" id="IPR000515">
    <property type="entry name" value="MetI-like"/>
</dbReference>
<feature type="transmembrane region" description="Helical" evidence="7">
    <location>
        <begin position="204"/>
        <end position="223"/>
    </location>
</feature>
<dbReference type="Proteomes" id="UP000438182">
    <property type="component" value="Unassembled WGS sequence"/>
</dbReference>
<comment type="caution">
    <text evidence="9">The sequence shown here is derived from an EMBL/GenBank/DDBJ whole genome shotgun (WGS) entry which is preliminary data.</text>
</comment>
<evidence type="ECO:0000256" key="4">
    <source>
        <dbReference type="ARBA" id="ARBA00022692"/>
    </source>
</evidence>
<dbReference type="PANTHER" id="PTHR30151:SF20">
    <property type="entry name" value="ABC TRANSPORTER PERMEASE PROTEIN HI_0355-RELATED"/>
    <property type="match status" value="1"/>
</dbReference>
<keyword evidence="2 7" id="KW-0813">Transport</keyword>
<reference evidence="9 10" key="1">
    <citation type="submission" date="2019-12" db="EMBL/GenBank/DDBJ databases">
        <authorList>
            <person name="Kim Y.S."/>
        </authorList>
    </citation>
    <scope>NUCLEOTIDE SEQUENCE [LARGE SCALE GENOMIC DNA]</scope>
    <source>
        <strain evidence="9 10">MMS17-SY077</strain>
    </source>
</reference>
<evidence type="ECO:0000256" key="1">
    <source>
        <dbReference type="ARBA" id="ARBA00004651"/>
    </source>
</evidence>
<evidence type="ECO:0000256" key="7">
    <source>
        <dbReference type="RuleBase" id="RU363032"/>
    </source>
</evidence>
<feature type="transmembrane region" description="Helical" evidence="7">
    <location>
        <begin position="28"/>
        <end position="54"/>
    </location>
</feature>
<evidence type="ECO:0000313" key="9">
    <source>
        <dbReference type="EMBL" id="MWB97511.1"/>
    </source>
</evidence>
<evidence type="ECO:0000256" key="2">
    <source>
        <dbReference type="ARBA" id="ARBA00022448"/>
    </source>
</evidence>
<dbReference type="Pfam" id="PF00528">
    <property type="entry name" value="BPD_transp_1"/>
    <property type="match status" value="1"/>
</dbReference>
<gene>
    <name evidence="9" type="ORF">GB864_02925</name>
</gene>
<feature type="transmembrane region" description="Helical" evidence="7">
    <location>
        <begin position="139"/>
        <end position="157"/>
    </location>
</feature>
<dbReference type="RefSeq" id="WP_160422858.1">
    <property type="nucleotide sequence ID" value="NZ_WSTA01000007.1"/>
</dbReference>
<comment type="similarity">
    <text evidence="7">Belongs to the binding-protein-dependent transport system permease family.</text>
</comment>
<dbReference type="GO" id="GO:0055085">
    <property type="term" value="P:transmembrane transport"/>
    <property type="evidence" value="ECO:0007669"/>
    <property type="project" value="InterPro"/>
</dbReference>
<keyword evidence="10" id="KW-1185">Reference proteome</keyword>
<evidence type="ECO:0000259" key="8">
    <source>
        <dbReference type="PROSITE" id="PS50928"/>
    </source>
</evidence>
<feature type="transmembrane region" description="Helical" evidence="7">
    <location>
        <begin position="163"/>
        <end position="183"/>
    </location>
</feature>
<keyword evidence="5 7" id="KW-1133">Transmembrane helix</keyword>
<dbReference type="PROSITE" id="PS50928">
    <property type="entry name" value="ABC_TM1"/>
    <property type="match status" value="1"/>
</dbReference>
<dbReference type="SUPFAM" id="SSF161098">
    <property type="entry name" value="MetI-like"/>
    <property type="match status" value="1"/>
</dbReference>
<protein>
    <submittedName>
        <fullName evidence="9">ABC transporter permease subunit</fullName>
    </submittedName>
</protein>
<feature type="transmembrane region" description="Helical" evidence="7">
    <location>
        <begin position="106"/>
        <end position="127"/>
    </location>
</feature>
<comment type="subcellular location">
    <subcellularLocation>
        <location evidence="1 7">Cell membrane</location>
        <topology evidence="1 7">Multi-pass membrane protein</topology>
    </subcellularLocation>
</comment>
<name>A0A6I4NTS7_9MICO</name>
<evidence type="ECO:0000256" key="5">
    <source>
        <dbReference type="ARBA" id="ARBA00022989"/>
    </source>
</evidence>
<dbReference type="EMBL" id="WSTA01000007">
    <property type="protein sequence ID" value="MWB97511.1"/>
    <property type="molecule type" value="Genomic_DNA"/>
</dbReference>
<feature type="transmembrane region" description="Helical" evidence="7">
    <location>
        <begin position="262"/>
        <end position="283"/>
    </location>
</feature>
<accession>A0A6I4NTS7</accession>
<evidence type="ECO:0000313" key="10">
    <source>
        <dbReference type="Proteomes" id="UP000438182"/>
    </source>
</evidence>
<proteinExistence type="inferred from homology"/>
<keyword evidence="3" id="KW-1003">Cell membrane</keyword>
<organism evidence="9 10">
    <name type="scientific">Agromyces seonyuensis</name>
    <dbReference type="NCBI Taxonomy" id="2662446"/>
    <lineage>
        <taxon>Bacteria</taxon>
        <taxon>Bacillati</taxon>
        <taxon>Actinomycetota</taxon>
        <taxon>Actinomycetes</taxon>
        <taxon>Micrococcales</taxon>
        <taxon>Microbacteriaceae</taxon>
        <taxon>Agromyces</taxon>
    </lineage>
</organism>
<evidence type="ECO:0000256" key="6">
    <source>
        <dbReference type="ARBA" id="ARBA00023136"/>
    </source>
</evidence>